<dbReference type="InterPro" id="IPR034660">
    <property type="entry name" value="DinB/YfiT-like"/>
</dbReference>
<feature type="domain" description="DinB-like" evidence="1">
    <location>
        <begin position="33"/>
        <end position="163"/>
    </location>
</feature>
<keyword evidence="3" id="KW-1185">Reference proteome</keyword>
<protein>
    <submittedName>
        <fullName evidence="2">DinB family protein</fullName>
    </submittedName>
</protein>
<reference evidence="2" key="1">
    <citation type="submission" date="2021-02" db="EMBL/GenBank/DDBJ databases">
        <title>Fulvivirga sp. S481 isolated from sea water.</title>
        <authorList>
            <person name="Bae S.S."/>
            <person name="Baek K."/>
        </authorList>
    </citation>
    <scope>NUCLEOTIDE SEQUENCE</scope>
    <source>
        <strain evidence="2">S481</strain>
    </source>
</reference>
<gene>
    <name evidence="2" type="ORF">JR347_02670</name>
</gene>
<dbReference type="AlphaFoldDB" id="A0A974WHT7"/>
<dbReference type="KEGG" id="fuv:JR347_02670"/>
<proteinExistence type="predicted"/>
<accession>A0A974WHT7</accession>
<dbReference type="Proteomes" id="UP000662783">
    <property type="component" value="Chromosome"/>
</dbReference>
<dbReference type="Gene3D" id="1.20.120.450">
    <property type="entry name" value="dinb family like domain"/>
    <property type="match status" value="1"/>
</dbReference>
<dbReference type="InterPro" id="IPR024775">
    <property type="entry name" value="DinB-like"/>
</dbReference>
<evidence type="ECO:0000313" key="2">
    <source>
        <dbReference type="EMBL" id="QSE98003.1"/>
    </source>
</evidence>
<dbReference type="RefSeq" id="WP_205722511.1">
    <property type="nucleotide sequence ID" value="NZ_CP070608.1"/>
</dbReference>
<organism evidence="2 3">
    <name type="scientific">Fulvivirga lutea</name>
    <dbReference type="NCBI Taxonomy" id="2810512"/>
    <lineage>
        <taxon>Bacteria</taxon>
        <taxon>Pseudomonadati</taxon>
        <taxon>Bacteroidota</taxon>
        <taxon>Cytophagia</taxon>
        <taxon>Cytophagales</taxon>
        <taxon>Fulvivirgaceae</taxon>
        <taxon>Fulvivirga</taxon>
    </lineage>
</organism>
<dbReference type="EMBL" id="CP070608">
    <property type="protein sequence ID" value="QSE98003.1"/>
    <property type="molecule type" value="Genomic_DNA"/>
</dbReference>
<name>A0A974WHT7_9BACT</name>
<dbReference type="Pfam" id="PF12867">
    <property type="entry name" value="DinB_2"/>
    <property type="match status" value="1"/>
</dbReference>
<evidence type="ECO:0000313" key="3">
    <source>
        <dbReference type="Proteomes" id="UP000662783"/>
    </source>
</evidence>
<evidence type="ECO:0000259" key="1">
    <source>
        <dbReference type="Pfam" id="PF12867"/>
    </source>
</evidence>
<dbReference type="SUPFAM" id="SSF109854">
    <property type="entry name" value="DinB/YfiT-like putative metalloenzymes"/>
    <property type="match status" value="1"/>
</dbReference>
<sequence>MSKPDINEIPEFYQKYVQAVNYTDLIPALINSGNETIDLLKSIPEKSADYKYAEGKWTIRQVIAHMIDTERVFAYRALRFSRNDKTQLPGFEQNDWAVETNAENRKLYKLIEEYNNVRASTIDLFGSFNEEMLKRVGNANGSEMSVNALGFIIVGHETHHRNILNERYFS</sequence>